<dbReference type="EMBL" id="BMAW01056694">
    <property type="protein sequence ID" value="GFT07059.1"/>
    <property type="molecule type" value="Genomic_DNA"/>
</dbReference>
<sequence length="207" mass="24443">MQQSFTTFYRHLKKLSHAPVRCPQYGQRMTMDQFYHHHASVQHHVQSRKQCIFCFGAKSWAHGEKKHTDNVKHISDCLQRFLNGAGNASSWREDDTCECQKFESTPHQMFGRLKERMNEYVGFYDSVFEKHDWWRCDNPVEFIEASGFGKDVYGILQHFTRGDLVWLNLVVKHDAFETFCKEMEKIRDQFVLLPFWCLCNGMKSGTG</sequence>
<accession>A0A8X6TGT5</accession>
<keyword evidence="2" id="KW-1185">Reference proteome</keyword>
<name>A0A8X6TGT5_NEPPI</name>
<dbReference type="Proteomes" id="UP000887013">
    <property type="component" value="Unassembled WGS sequence"/>
</dbReference>
<organism evidence="1 2">
    <name type="scientific">Nephila pilipes</name>
    <name type="common">Giant wood spider</name>
    <name type="synonym">Nephila maculata</name>
    <dbReference type="NCBI Taxonomy" id="299642"/>
    <lineage>
        <taxon>Eukaryota</taxon>
        <taxon>Metazoa</taxon>
        <taxon>Ecdysozoa</taxon>
        <taxon>Arthropoda</taxon>
        <taxon>Chelicerata</taxon>
        <taxon>Arachnida</taxon>
        <taxon>Araneae</taxon>
        <taxon>Araneomorphae</taxon>
        <taxon>Entelegynae</taxon>
        <taxon>Araneoidea</taxon>
        <taxon>Nephilidae</taxon>
        <taxon>Nephila</taxon>
    </lineage>
</organism>
<dbReference type="AlphaFoldDB" id="A0A8X6TGT5"/>
<proteinExistence type="predicted"/>
<evidence type="ECO:0000313" key="2">
    <source>
        <dbReference type="Proteomes" id="UP000887013"/>
    </source>
</evidence>
<evidence type="ECO:0000313" key="1">
    <source>
        <dbReference type="EMBL" id="GFT07059.1"/>
    </source>
</evidence>
<reference evidence="1" key="1">
    <citation type="submission" date="2020-08" db="EMBL/GenBank/DDBJ databases">
        <title>Multicomponent nature underlies the extraordinary mechanical properties of spider dragline silk.</title>
        <authorList>
            <person name="Kono N."/>
            <person name="Nakamura H."/>
            <person name="Mori M."/>
            <person name="Yoshida Y."/>
            <person name="Ohtoshi R."/>
            <person name="Malay A.D."/>
            <person name="Moran D.A.P."/>
            <person name="Tomita M."/>
            <person name="Numata K."/>
            <person name="Arakawa K."/>
        </authorList>
    </citation>
    <scope>NUCLEOTIDE SEQUENCE</scope>
</reference>
<comment type="caution">
    <text evidence="1">The sequence shown here is derived from an EMBL/GenBank/DDBJ whole genome shotgun (WGS) entry which is preliminary data.</text>
</comment>
<protein>
    <submittedName>
        <fullName evidence="1">C2H2-type domain-containing protein</fullName>
    </submittedName>
</protein>
<gene>
    <name evidence="1" type="primary">AVEN_268892_1</name>
    <name evidence="1" type="ORF">NPIL_520341</name>
</gene>